<name>T1K0V8_TETUR</name>
<dbReference type="HOGENOM" id="CLU_2690961_0_0_1"/>
<keyword evidence="3" id="KW-1185">Reference proteome</keyword>
<sequence length="74" mass="8003">MPGKRKLSQFESELPLKEFDVHQESIMDFVSIMLNQVENVVSGAVTSSDITSSLATTPHGPSGEIQLPTTETPS</sequence>
<evidence type="ECO:0000313" key="2">
    <source>
        <dbReference type="EnsemblMetazoa" id="tetur03g09240.1"/>
    </source>
</evidence>
<proteinExistence type="predicted"/>
<dbReference type="Proteomes" id="UP000015104">
    <property type="component" value="Unassembled WGS sequence"/>
</dbReference>
<dbReference type="EnsemblMetazoa" id="tetur03g09240.1">
    <property type="protein sequence ID" value="tetur03g09240.1"/>
    <property type="gene ID" value="tetur03g09240"/>
</dbReference>
<feature type="region of interest" description="Disordered" evidence="1">
    <location>
        <begin position="52"/>
        <end position="74"/>
    </location>
</feature>
<evidence type="ECO:0000313" key="3">
    <source>
        <dbReference type="Proteomes" id="UP000015104"/>
    </source>
</evidence>
<evidence type="ECO:0000256" key="1">
    <source>
        <dbReference type="SAM" id="MobiDB-lite"/>
    </source>
</evidence>
<protein>
    <submittedName>
        <fullName evidence="2">Uncharacterized protein</fullName>
    </submittedName>
</protein>
<organism evidence="2 3">
    <name type="scientific">Tetranychus urticae</name>
    <name type="common">Two-spotted spider mite</name>
    <dbReference type="NCBI Taxonomy" id="32264"/>
    <lineage>
        <taxon>Eukaryota</taxon>
        <taxon>Metazoa</taxon>
        <taxon>Ecdysozoa</taxon>
        <taxon>Arthropoda</taxon>
        <taxon>Chelicerata</taxon>
        <taxon>Arachnida</taxon>
        <taxon>Acari</taxon>
        <taxon>Acariformes</taxon>
        <taxon>Trombidiformes</taxon>
        <taxon>Prostigmata</taxon>
        <taxon>Eleutherengona</taxon>
        <taxon>Raphignathae</taxon>
        <taxon>Tetranychoidea</taxon>
        <taxon>Tetranychidae</taxon>
        <taxon>Tetranychus</taxon>
    </lineage>
</organism>
<dbReference type="EMBL" id="CAEY01001145">
    <property type="status" value="NOT_ANNOTATED_CDS"/>
    <property type="molecule type" value="Genomic_DNA"/>
</dbReference>
<dbReference type="AlphaFoldDB" id="T1K0V8"/>
<reference evidence="2" key="2">
    <citation type="submission" date="2015-06" db="UniProtKB">
        <authorList>
            <consortium name="EnsemblMetazoa"/>
        </authorList>
    </citation>
    <scope>IDENTIFICATION</scope>
</reference>
<accession>T1K0V8</accession>
<reference evidence="3" key="1">
    <citation type="submission" date="2011-08" db="EMBL/GenBank/DDBJ databases">
        <authorList>
            <person name="Rombauts S."/>
        </authorList>
    </citation>
    <scope>NUCLEOTIDE SEQUENCE</scope>
    <source>
        <strain evidence="3">London</strain>
    </source>
</reference>